<dbReference type="GO" id="GO:0061630">
    <property type="term" value="F:ubiquitin protein ligase activity"/>
    <property type="evidence" value="ECO:0007669"/>
    <property type="project" value="TreeGrafter"/>
</dbReference>
<dbReference type="GeneID" id="63819889"/>
<dbReference type="SUPFAM" id="SSF57850">
    <property type="entry name" value="RING/U-box"/>
    <property type="match status" value="1"/>
</dbReference>
<dbReference type="CDD" id="cd16461">
    <property type="entry name" value="RING-H2_EL5-like"/>
    <property type="match status" value="1"/>
</dbReference>
<evidence type="ECO:0000256" key="3">
    <source>
        <dbReference type="ARBA" id="ARBA00022833"/>
    </source>
</evidence>
<feature type="region of interest" description="Disordered" evidence="5">
    <location>
        <begin position="515"/>
        <end position="551"/>
    </location>
</feature>
<evidence type="ECO:0000256" key="2">
    <source>
        <dbReference type="ARBA" id="ARBA00022771"/>
    </source>
</evidence>
<dbReference type="Proteomes" id="UP000076871">
    <property type="component" value="Unassembled WGS sequence"/>
</dbReference>
<sequence>MGQSSSRNRTPQAPQYQDSTHAESSSGTSTPRTASAASKRSRRSSLRRSFLGLLPHASSSGSLRSDPSSNAESTQPPKKRWRSSKRWSKAPASSQLAVAELGQASSSSSGATDIHGDTPAGTRSSSPLLASASWEDSPVGASADVLSDDEQRLSQSVGAWLSGTGPPGNEERGEQADMHDTVHDLPETMYSDGDVQNANDRQGEASGTATEAGPTAEPQPEAPRQFPPPGTLVVVQGVVNTTDAPAPTSSGGSPSSRRPSRSSTPRPPSISIPTSLRRSASTSTPADGERHGTRSRLSSFMSRSRASSDLRPNHESTSNRNSVVSSDLSSSSTSHETGSAEEPSSAENHEAARAENDGRPRPLSPGSIDVLGTLLSVAAAATAASLFSPGLAFQSANGAGNGPGTTRPMSPTPTAGLGNIGGLGGLAGLGLDPLNTNTVPGATQGQRDGRDRIRNVWESLRERLGLNSRNPAFGGVNSSQGEGGNGSGEGRMRPGEMMLAEMARALNLGLGLNGEGGSASSTASDDATVVPSDSASSSDATVTPAVEAPLPPEDSFERFLINLQADLRAALSEDGAGATSQRDSVPQPASAPAHEEDQSEAGAIPTIQVEDTSPVEAGGTLSSDEQNDTDDNDLSPLATISDDSDNDDEEDEEDNMHEDDHERRLPRTPTPIPTGAFPFGGEHRQGANGDRRPPGINLWRLYRFQPIPAATLGHAASTSPTASSNSNTEAVHASAPTGAGSAPPSSTSPILQAASSESSAVPSTPTTNAHANVVVPVIVVGLQSVDMARTQDRNHSRRDSAPPADDGGTSMDPSESFEDFAQMAAGSADGQTGGAGQPRGRTWQSRAANALRTLRPGRRGGSHRRSSDTSGARTFLIYVIGGYYPPNHHMVTGSDSLDSYEALWELAELLGQVKPPVATKEDIDNSGLQIIKSSELTRYEQDGKLASNCVERCLICLDGYEAEEELRLMSCKHAFHKDCVDKWLQVGRNNCPACRTKVCLSSPAC</sequence>
<name>A0A165FK83_9APHY</name>
<organism evidence="7 8">
    <name type="scientific">Laetiporus sulphureus 93-53</name>
    <dbReference type="NCBI Taxonomy" id="1314785"/>
    <lineage>
        <taxon>Eukaryota</taxon>
        <taxon>Fungi</taxon>
        <taxon>Dikarya</taxon>
        <taxon>Basidiomycota</taxon>
        <taxon>Agaricomycotina</taxon>
        <taxon>Agaricomycetes</taxon>
        <taxon>Polyporales</taxon>
        <taxon>Laetiporus</taxon>
    </lineage>
</organism>
<evidence type="ECO:0000256" key="4">
    <source>
        <dbReference type="PROSITE-ProRule" id="PRU00175"/>
    </source>
</evidence>
<dbReference type="RefSeq" id="XP_040766837.1">
    <property type="nucleotide sequence ID" value="XM_040902858.1"/>
</dbReference>
<dbReference type="GO" id="GO:0006511">
    <property type="term" value="P:ubiquitin-dependent protein catabolic process"/>
    <property type="evidence" value="ECO:0007669"/>
    <property type="project" value="TreeGrafter"/>
</dbReference>
<feature type="compositionally biased region" description="Low complexity" evidence="5">
    <location>
        <begin position="295"/>
        <end position="305"/>
    </location>
</feature>
<feature type="region of interest" description="Disordered" evidence="5">
    <location>
        <begin position="572"/>
        <end position="694"/>
    </location>
</feature>
<keyword evidence="8" id="KW-1185">Reference proteome</keyword>
<dbReference type="InterPro" id="IPR051834">
    <property type="entry name" value="RING_finger_E3_ligase"/>
</dbReference>
<keyword evidence="3" id="KW-0862">Zinc</keyword>
<feature type="compositionally biased region" description="Low complexity" evidence="5">
    <location>
        <begin position="715"/>
        <end position="749"/>
    </location>
</feature>
<accession>A0A165FK83</accession>
<dbReference type="FunFam" id="3.30.40.10:FF:000728">
    <property type="entry name" value="Unplaced genomic scaffold supercont1.4, whole genome shotgun sequence"/>
    <property type="match status" value="1"/>
</dbReference>
<evidence type="ECO:0000313" key="7">
    <source>
        <dbReference type="EMBL" id="KZT09097.1"/>
    </source>
</evidence>
<dbReference type="PROSITE" id="PS50089">
    <property type="entry name" value="ZF_RING_2"/>
    <property type="match status" value="1"/>
</dbReference>
<feature type="compositionally biased region" description="Polar residues" evidence="5">
    <location>
        <begin position="1"/>
        <end position="23"/>
    </location>
</feature>
<feature type="region of interest" description="Disordered" evidence="5">
    <location>
        <begin position="1"/>
        <end position="365"/>
    </location>
</feature>
<dbReference type="OrthoDB" id="8062037at2759"/>
<feature type="region of interest" description="Disordered" evidence="5">
    <location>
        <begin position="713"/>
        <end position="767"/>
    </location>
</feature>
<feature type="region of interest" description="Disordered" evidence="5">
    <location>
        <begin position="788"/>
        <end position="815"/>
    </location>
</feature>
<dbReference type="AlphaFoldDB" id="A0A165FK83"/>
<feature type="compositionally biased region" description="Acidic residues" evidence="5">
    <location>
        <begin position="642"/>
        <end position="657"/>
    </location>
</feature>
<feature type="region of interest" description="Disordered" evidence="5">
    <location>
        <begin position="467"/>
        <end position="493"/>
    </location>
</feature>
<gene>
    <name evidence="7" type="ORF">LAESUDRAFT_537861</name>
</gene>
<feature type="compositionally biased region" description="Basic residues" evidence="5">
    <location>
        <begin position="77"/>
        <end position="88"/>
    </location>
</feature>
<feature type="compositionally biased region" description="Basic and acidic residues" evidence="5">
    <location>
        <begin position="169"/>
        <end position="186"/>
    </location>
</feature>
<reference evidence="7 8" key="1">
    <citation type="journal article" date="2016" name="Mol. Biol. Evol.">
        <title>Comparative Genomics of Early-Diverging Mushroom-Forming Fungi Provides Insights into the Origins of Lignocellulose Decay Capabilities.</title>
        <authorList>
            <person name="Nagy L.G."/>
            <person name="Riley R."/>
            <person name="Tritt A."/>
            <person name="Adam C."/>
            <person name="Daum C."/>
            <person name="Floudas D."/>
            <person name="Sun H."/>
            <person name="Yadav J.S."/>
            <person name="Pangilinan J."/>
            <person name="Larsson K.H."/>
            <person name="Matsuura K."/>
            <person name="Barry K."/>
            <person name="Labutti K."/>
            <person name="Kuo R."/>
            <person name="Ohm R.A."/>
            <person name="Bhattacharya S.S."/>
            <person name="Shirouzu T."/>
            <person name="Yoshinaga Y."/>
            <person name="Martin F.M."/>
            <person name="Grigoriev I.V."/>
            <person name="Hibbett D.S."/>
        </authorList>
    </citation>
    <scope>NUCLEOTIDE SEQUENCE [LARGE SCALE GENOMIC DNA]</scope>
    <source>
        <strain evidence="7 8">93-53</strain>
    </source>
</reference>
<feature type="compositionally biased region" description="Low complexity" evidence="5">
    <location>
        <begin position="318"/>
        <end position="337"/>
    </location>
</feature>
<keyword evidence="2 4" id="KW-0863">Zinc-finger</keyword>
<evidence type="ECO:0000256" key="1">
    <source>
        <dbReference type="ARBA" id="ARBA00022723"/>
    </source>
</evidence>
<dbReference type="GO" id="GO:0005634">
    <property type="term" value="C:nucleus"/>
    <property type="evidence" value="ECO:0007669"/>
    <property type="project" value="TreeGrafter"/>
</dbReference>
<dbReference type="InterPro" id="IPR001841">
    <property type="entry name" value="Znf_RING"/>
</dbReference>
<protein>
    <recommendedName>
        <fullName evidence="6">RING-type domain-containing protein</fullName>
    </recommendedName>
</protein>
<dbReference type="InterPro" id="IPR013083">
    <property type="entry name" value="Znf_RING/FYVE/PHD"/>
</dbReference>
<dbReference type="Gene3D" id="3.30.40.10">
    <property type="entry name" value="Zinc/RING finger domain, C3HC4 (zinc finger)"/>
    <property type="match status" value="1"/>
</dbReference>
<feature type="domain" description="RING-type" evidence="6">
    <location>
        <begin position="953"/>
        <end position="995"/>
    </location>
</feature>
<evidence type="ECO:0000313" key="8">
    <source>
        <dbReference type="Proteomes" id="UP000076871"/>
    </source>
</evidence>
<dbReference type="GO" id="GO:0008270">
    <property type="term" value="F:zinc ion binding"/>
    <property type="evidence" value="ECO:0007669"/>
    <property type="project" value="UniProtKB-KW"/>
</dbReference>
<feature type="compositionally biased region" description="Basic and acidic residues" evidence="5">
    <location>
        <begin position="789"/>
        <end position="800"/>
    </location>
</feature>
<feature type="compositionally biased region" description="Low complexity" evidence="5">
    <location>
        <begin position="247"/>
        <end position="264"/>
    </location>
</feature>
<feature type="compositionally biased region" description="Basic and acidic residues" evidence="5">
    <location>
        <begin position="347"/>
        <end position="360"/>
    </location>
</feature>
<dbReference type="Pfam" id="PF13639">
    <property type="entry name" value="zf-RING_2"/>
    <property type="match status" value="1"/>
</dbReference>
<feature type="compositionally biased region" description="Low complexity" evidence="5">
    <location>
        <begin position="518"/>
        <end position="546"/>
    </location>
</feature>
<feature type="region of interest" description="Disordered" evidence="5">
    <location>
        <begin position="398"/>
        <end position="418"/>
    </location>
</feature>
<keyword evidence="1" id="KW-0479">Metal-binding</keyword>
<dbReference type="InParanoid" id="A0A165FK83"/>
<dbReference type="PANTHER" id="PTHR45931">
    <property type="entry name" value="SI:CH211-59O9.10"/>
    <property type="match status" value="1"/>
</dbReference>
<dbReference type="PANTHER" id="PTHR45931:SF3">
    <property type="entry name" value="RING ZINC FINGER-CONTAINING PROTEIN"/>
    <property type="match status" value="1"/>
</dbReference>
<feature type="compositionally biased region" description="Polar residues" evidence="5">
    <location>
        <begin position="194"/>
        <end position="209"/>
    </location>
</feature>
<feature type="compositionally biased region" description="Low complexity" evidence="5">
    <location>
        <begin position="58"/>
        <end position="69"/>
    </location>
</feature>
<dbReference type="STRING" id="1314785.A0A165FK83"/>
<dbReference type="SMART" id="SM00184">
    <property type="entry name" value="RING"/>
    <property type="match status" value="1"/>
</dbReference>
<proteinExistence type="predicted"/>
<feature type="compositionally biased region" description="Basic and acidic residues" evidence="5">
    <location>
        <begin position="681"/>
        <end position="693"/>
    </location>
</feature>
<evidence type="ECO:0000256" key="5">
    <source>
        <dbReference type="SAM" id="MobiDB-lite"/>
    </source>
</evidence>
<dbReference type="EMBL" id="KV427612">
    <property type="protein sequence ID" value="KZT09097.1"/>
    <property type="molecule type" value="Genomic_DNA"/>
</dbReference>
<feature type="compositionally biased region" description="Low complexity" evidence="5">
    <location>
        <begin position="24"/>
        <end position="38"/>
    </location>
</feature>
<feature type="compositionally biased region" description="Polar residues" evidence="5">
    <location>
        <begin position="753"/>
        <end position="767"/>
    </location>
</feature>
<evidence type="ECO:0000259" key="6">
    <source>
        <dbReference type="PROSITE" id="PS50089"/>
    </source>
</evidence>